<feature type="compositionally biased region" description="Polar residues" evidence="15">
    <location>
        <begin position="238"/>
        <end position="247"/>
    </location>
</feature>
<evidence type="ECO:0000256" key="16">
    <source>
        <dbReference type="SAM" id="Phobius"/>
    </source>
</evidence>
<dbReference type="InterPro" id="IPR002126">
    <property type="entry name" value="Cadherin-like_dom"/>
</dbReference>
<comment type="subcellular location">
    <subcellularLocation>
        <location evidence="1">Cell membrane</location>
        <topology evidence="1">Single-pass type I membrane protein</topology>
    </subcellularLocation>
    <subcellularLocation>
        <location evidence="2">Cytoplasm</location>
    </subcellularLocation>
</comment>
<dbReference type="GO" id="GO:0034332">
    <property type="term" value="P:adherens junction organization"/>
    <property type="evidence" value="ECO:0007669"/>
    <property type="project" value="TreeGrafter"/>
</dbReference>
<evidence type="ECO:0000256" key="15">
    <source>
        <dbReference type="SAM" id="MobiDB-lite"/>
    </source>
</evidence>
<protein>
    <submittedName>
        <fullName evidence="19">Cadherin-like protein 26</fullName>
    </submittedName>
</protein>
<dbReference type="GO" id="GO:0060027">
    <property type="term" value="P:convergent extension involved in gastrulation"/>
    <property type="evidence" value="ECO:0007669"/>
    <property type="project" value="UniProtKB-ARBA"/>
</dbReference>
<dbReference type="PROSITE" id="PS00232">
    <property type="entry name" value="CADHERIN_1"/>
    <property type="match status" value="1"/>
</dbReference>
<feature type="transmembrane region" description="Helical" evidence="16">
    <location>
        <begin position="518"/>
        <end position="539"/>
    </location>
</feature>
<evidence type="ECO:0000256" key="17">
    <source>
        <dbReference type="SAM" id="SignalP"/>
    </source>
</evidence>
<keyword evidence="3" id="KW-1003">Cell membrane</keyword>
<dbReference type="InterPro" id="IPR039808">
    <property type="entry name" value="Cadherin"/>
</dbReference>
<dbReference type="SMART" id="SM00112">
    <property type="entry name" value="CA"/>
    <property type="match status" value="4"/>
</dbReference>
<keyword evidence="20" id="KW-1185">Reference proteome</keyword>
<evidence type="ECO:0000256" key="2">
    <source>
        <dbReference type="ARBA" id="ARBA00004496"/>
    </source>
</evidence>
<dbReference type="GO" id="GO:0016339">
    <property type="term" value="P:calcium-dependent cell-cell adhesion via plasma membrane cell adhesion molecules"/>
    <property type="evidence" value="ECO:0007669"/>
    <property type="project" value="TreeGrafter"/>
</dbReference>
<dbReference type="GO" id="GO:0005509">
    <property type="term" value="F:calcium ion binding"/>
    <property type="evidence" value="ECO:0007669"/>
    <property type="project" value="UniProtKB-UniRule"/>
</dbReference>
<keyword evidence="7 17" id="KW-0732">Signal</keyword>
<dbReference type="GO" id="GO:0005737">
    <property type="term" value="C:cytoplasm"/>
    <property type="evidence" value="ECO:0007669"/>
    <property type="project" value="UniProtKB-SubCell"/>
</dbReference>
<dbReference type="Pfam" id="PF00028">
    <property type="entry name" value="Cadherin"/>
    <property type="match status" value="3"/>
</dbReference>
<accession>A0AAD3RB24</accession>
<keyword evidence="8" id="KW-0677">Repeat</keyword>
<keyword evidence="12 16" id="KW-0472">Membrane</keyword>
<dbReference type="GO" id="GO:0000902">
    <property type="term" value="P:cell morphogenesis"/>
    <property type="evidence" value="ECO:0007669"/>
    <property type="project" value="TreeGrafter"/>
</dbReference>
<evidence type="ECO:0000256" key="11">
    <source>
        <dbReference type="ARBA" id="ARBA00022989"/>
    </source>
</evidence>
<keyword evidence="10" id="KW-0130">Cell adhesion</keyword>
<evidence type="ECO:0000256" key="1">
    <source>
        <dbReference type="ARBA" id="ARBA00004251"/>
    </source>
</evidence>
<feature type="domain" description="Cadherin" evidence="18">
    <location>
        <begin position="131"/>
        <end position="240"/>
    </location>
</feature>
<proteinExistence type="predicted"/>
<dbReference type="PROSITE" id="PS50268">
    <property type="entry name" value="CADHERIN_2"/>
    <property type="match status" value="4"/>
</dbReference>
<evidence type="ECO:0000256" key="10">
    <source>
        <dbReference type="ARBA" id="ARBA00022889"/>
    </source>
</evidence>
<dbReference type="EMBL" id="BRZM01000050">
    <property type="protein sequence ID" value="GLD62222.1"/>
    <property type="molecule type" value="Genomic_DNA"/>
</dbReference>
<evidence type="ECO:0000256" key="7">
    <source>
        <dbReference type="ARBA" id="ARBA00022729"/>
    </source>
</evidence>
<evidence type="ECO:0000259" key="18">
    <source>
        <dbReference type="PROSITE" id="PS50268"/>
    </source>
</evidence>
<dbReference type="FunFam" id="2.60.40.60:FF:000158">
    <property type="entry name" value="Dachsous cadherin-related 1"/>
    <property type="match status" value="1"/>
</dbReference>
<reference evidence="19" key="1">
    <citation type="submission" date="2022-08" db="EMBL/GenBank/DDBJ databases">
        <title>Genome sequencing of akame (Lates japonicus).</title>
        <authorList>
            <person name="Hashiguchi Y."/>
            <person name="Takahashi H."/>
        </authorList>
    </citation>
    <scope>NUCLEOTIDE SEQUENCE</scope>
    <source>
        <strain evidence="19">Kochi</strain>
    </source>
</reference>
<feature type="chain" id="PRO_5041972714" evidence="17">
    <location>
        <begin position="17"/>
        <end position="750"/>
    </location>
</feature>
<keyword evidence="5 16" id="KW-0812">Transmembrane</keyword>
<dbReference type="FunFam" id="2.60.40.60:FF:000011">
    <property type="entry name" value="Cadherin 1"/>
    <property type="match status" value="1"/>
</dbReference>
<organism evidence="19 20">
    <name type="scientific">Lates japonicus</name>
    <name type="common">Japanese lates</name>
    <dbReference type="NCBI Taxonomy" id="270547"/>
    <lineage>
        <taxon>Eukaryota</taxon>
        <taxon>Metazoa</taxon>
        <taxon>Chordata</taxon>
        <taxon>Craniata</taxon>
        <taxon>Vertebrata</taxon>
        <taxon>Euteleostomi</taxon>
        <taxon>Actinopterygii</taxon>
        <taxon>Neopterygii</taxon>
        <taxon>Teleostei</taxon>
        <taxon>Neoteleostei</taxon>
        <taxon>Acanthomorphata</taxon>
        <taxon>Carangaria</taxon>
        <taxon>Carangaria incertae sedis</taxon>
        <taxon>Centropomidae</taxon>
        <taxon>Lates</taxon>
    </lineage>
</organism>
<dbReference type="GO" id="GO:0008013">
    <property type="term" value="F:beta-catenin binding"/>
    <property type="evidence" value="ECO:0007669"/>
    <property type="project" value="TreeGrafter"/>
</dbReference>
<name>A0AAD3RB24_LATJO</name>
<dbReference type="Proteomes" id="UP001279410">
    <property type="component" value="Unassembled WGS sequence"/>
</dbReference>
<dbReference type="GO" id="GO:0007043">
    <property type="term" value="P:cell-cell junction assembly"/>
    <property type="evidence" value="ECO:0007669"/>
    <property type="project" value="TreeGrafter"/>
</dbReference>
<dbReference type="GO" id="GO:0016477">
    <property type="term" value="P:cell migration"/>
    <property type="evidence" value="ECO:0007669"/>
    <property type="project" value="TreeGrafter"/>
</dbReference>
<keyword evidence="6" id="KW-0479">Metal-binding</keyword>
<keyword evidence="11 16" id="KW-1133">Transmembrane helix</keyword>
<evidence type="ECO:0000256" key="12">
    <source>
        <dbReference type="ARBA" id="ARBA00023136"/>
    </source>
</evidence>
<keyword evidence="9 14" id="KW-0106">Calcium</keyword>
<dbReference type="GO" id="GO:0045296">
    <property type="term" value="F:cadherin binding"/>
    <property type="evidence" value="ECO:0007669"/>
    <property type="project" value="TreeGrafter"/>
</dbReference>
<feature type="domain" description="Cadherin" evidence="18">
    <location>
        <begin position="241"/>
        <end position="374"/>
    </location>
</feature>
<dbReference type="FunFam" id="2.60.40.60:FF:000095">
    <property type="entry name" value="Cadherin 13"/>
    <property type="match status" value="1"/>
</dbReference>
<evidence type="ECO:0000256" key="14">
    <source>
        <dbReference type="PROSITE-ProRule" id="PRU00043"/>
    </source>
</evidence>
<evidence type="ECO:0000256" key="13">
    <source>
        <dbReference type="ARBA" id="ARBA00023180"/>
    </source>
</evidence>
<feature type="domain" description="Cadherin" evidence="18">
    <location>
        <begin position="26"/>
        <end position="130"/>
    </location>
</feature>
<evidence type="ECO:0000313" key="19">
    <source>
        <dbReference type="EMBL" id="GLD62222.1"/>
    </source>
</evidence>
<dbReference type="FunFam" id="2.60.40.60:FF:000019">
    <property type="entry name" value="Cadherin 2"/>
    <property type="match status" value="1"/>
</dbReference>
<keyword evidence="4" id="KW-0963">Cytoplasm</keyword>
<gene>
    <name evidence="19" type="ORF">AKAME5_001396900</name>
</gene>
<evidence type="ECO:0000256" key="5">
    <source>
        <dbReference type="ARBA" id="ARBA00022692"/>
    </source>
</evidence>
<dbReference type="Gene3D" id="2.60.40.60">
    <property type="entry name" value="Cadherins"/>
    <property type="match status" value="4"/>
</dbReference>
<evidence type="ECO:0000256" key="4">
    <source>
        <dbReference type="ARBA" id="ARBA00022490"/>
    </source>
</evidence>
<dbReference type="PRINTS" id="PR00205">
    <property type="entry name" value="CADHERIN"/>
</dbReference>
<evidence type="ECO:0000256" key="8">
    <source>
        <dbReference type="ARBA" id="ARBA00022737"/>
    </source>
</evidence>
<comment type="caution">
    <text evidence="19">The sequence shown here is derived from an EMBL/GenBank/DDBJ whole genome shotgun (WGS) entry which is preliminary data.</text>
</comment>
<dbReference type="InterPro" id="IPR020894">
    <property type="entry name" value="Cadherin_CS"/>
</dbReference>
<dbReference type="PANTHER" id="PTHR24027">
    <property type="entry name" value="CADHERIN-23"/>
    <property type="match status" value="1"/>
</dbReference>
<dbReference type="AlphaFoldDB" id="A0AAD3RB24"/>
<dbReference type="CDD" id="cd11304">
    <property type="entry name" value="Cadherin_repeat"/>
    <property type="match status" value="3"/>
</dbReference>
<evidence type="ECO:0000256" key="6">
    <source>
        <dbReference type="ARBA" id="ARBA00022723"/>
    </source>
</evidence>
<feature type="domain" description="Cadherin" evidence="18">
    <location>
        <begin position="375"/>
        <end position="490"/>
    </location>
</feature>
<dbReference type="GO" id="GO:0005912">
    <property type="term" value="C:adherens junction"/>
    <property type="evidence" value="ECO:0007669"/>
    <property type="project" value="TreeGrafter"/>
</dbReference>
<feature type="region of interest" description="Disordered" evidence="15">
    <location>
        <begin position="238"/>
        <end position="272"/>
    </location>
</feature>
<keyword evidence="13" id="KW-0325">Glycoprotein</keyword>
<feature type="signal peptide" evidence="17">
    <location>
        <begin position="1"/>
        <end position="16"/>
    </location>
</feature>
<sequence length="750" mass="83086">MLCFFLLVSYLSSTTCSEVLSRHRRTWIIDSFTIEEGHPGPFPYVLGKISVDRNHLVYFDLYGEGVDEDPKGVISIHKESGTLSVHKPVDYEEKTKLMLKFEARKTDSSIDTKLGVEISIRDINDNPPRFQRDLYEISIDEKNTQGSHLLTVVAYDRDQRGTPNSTFHYEIKSVSPNPPDTEFFIDESGTISFKGCLDHEVAEMFTILVEAKDHGEVISLSSSTTVVIHVRDGNNQIPTISGQTGTGKVNEDETGSSPLRLHVTDKDTPNSPAWRARYTIKGDDGEHFKIETDPDTNDGILTVVKPLDFEEGAKRELSISVENEAPYFSCKVKERTSSGLWTVDTSEGDGPGAGQPHSVNVIITVEDANDPPVFSVAVKEAVLEENAPVGTWIEKVTAVDPDSTHARDFVYKVGSDPAGWVTVDPQTGDITTVKTPDRESPHVINGVYTVLLHAEDDGYTAGLVKEPRVYAGPHTIDLKISDMQGKFGVYNLSVTVCDCSVRANCRTRGASNAKATSGAIGVVFAALLLLLVLLLMAVVCTCKKKFATLEADSSGETLLVSNTENPGTDCKVPDGVMAASADIKHHDPSKWQSLHDGMQHTHFSTKDIEQNFMDQHFTKRNYRRENLSNLLADEWNQTTWNSFTAKDYHHTHQFEDMSTMKCINKGNLSYASDVTLLSLLHWKLSSLQETEGNLLDYEPHLYADEGDSDILTELENIAIPDDDSFPKALTDLGPKFNQLASICRPQHIQN</sequence>
<dbReference type="GO" id="GO:0007156">
    <property type="term" value="P:homophilic cell adhesion via plasma membrane adhesion molecules"/>
    <property type="evidence" value="ECO:0007669"/>
    <property type="project" value="InterPro"/>
</dbReference>
<evidence type="ECO:0000313" key="20">
    <source>
        <dbReference type="Proteomes" id="UP001279410"/>
    </source>
</evidence>
<evidence type="ECO:0000256" key="9">
    <source>
        <dbReference type="ARBA" id="ARBA00022837"/>
    </source>
</evidence>
<dbReference type="PANTHER" id="PTHR24027:SF433">
    <property type="entry name" value="CADHERIN 27-RELATED"/>
    <property type="match status" value="1"/>
</dbReference>
<dbReference type="GO" id="GO:0016342">
    <property type="term" value="C:catenin complex"/>
    <property type="evidence" value="ECO:0007669"/>
    <property type="project" value="TreeGrafter"/>
</dbReference>
<dbReference type="SUPFAM" id="SSF49313">
    <property type="entry name" value="Cadherin-like"/>
    <property type="match status" value="4"/>
</dbReference>
<evidence type="ECO:0000256" key="3">
    <source>
        <dbReference type="ARBA" id="ARBA00022475"/>
    </source>
</evidence>
<dbReference type="GO" id="GO:0044331">
    <property type="term" value="P:cell-cell adhesion mediated by cadherin"/>
    <property type="evidence" value="ECO:0007669"/>
    <property type="project" value="TreeGrafter"/>
</dbReference>
<dbReference type="InterPro" id="IPR015919">
    <property type="entry name" value="Cadherin-like_sf"/>
</dbReference>